<proteinExistence type="inferred from homology"/>
<evidence type="ECO:0000256" key="5">
    <source>
        <dbReference type="ARBA" id="ARBA00023277"/>
    </source>
</evidence>
<name>B9IAF3_POPTR</name>
<gene>
    <name evidence="7" type="ORF">POPTR_014G153300</name>
</gene>
<keyword evidence="3" id="KW-0808">Transferase</keyword>
<accession>B9IAF3</accession>
<protein>
    <recommendedName>
        <fullName evidence="6">O-fucosyltransferase family protein</fullName>
    </recommendedName>
</protein>
<dbReference type="Proteomes" id="UP000006729">
    <property type="component" value="Chromosome 14"/>
</dbReference>
<dbReference type="InterPro" id="IPR019378">
    <property type="entry name" value="GDP-Fuc_O-FucTrfase"/>
</dbReference>
<dbReference type="PANTHER" id="PTHR31818:SF1">
    <property type="entry name" value="O-FUCOSYLTRANSFERASE 16"/>
    <property type="match status" value="1"/>
</dbReference>
<dbReference type="PANTHER" id="PTHR31818">
    <property type="entry name" value="O-FUCOSYLTRANSFERASE 16"/>
    <property type="match status" value="1"/>
</dbReference>
<comment type="similarity">
    <text evidence="1">Belongs to the glycosyltransferase GT106 family.</text>
</comment>
<evidence type="ECO:0000313" key="8">
    <source>
        <dbReference type="Proteomes" id="UP000006729"/>
    </source>
</evidence>
<dbReference type="InParanoid" id="B9IAF3"/>
<organism evidence="7 8">
    <name type="scientific">Populus trichocarpa</name>
    <name type="common">Western balsam poplar</name>
    <name type="synonym">Populus balsamifera subsp. trichocarpa</name>
    <dbReference type="NCBI Taxonomy" id="3694"/>
    <lineage>
        <taxon>Eukaryota</taxon>
        <taxon>Viridiplantae</taxon>
        <taxon>Streptophyta</taxon>
        <taxon>Embryophyta</taxon>
        <taxon>Tracheophyta</taxon>
        <taxon>Spermatophyta</taxon>
        <taxon>Magnoliopsida</taxon>
        <taxon>eudicotyledons</taxon>
        <taxon>Gunneridae</taxon>
        <taxon>Pentapetalae</taxon>
        <taxon>rosids</taxon>
        <taxon>fabids</taxon>
        <taxon>Malpighiales</taxon>
        <taxon>Salicaceae</taxon>
        <taxon>Saliceae</taxon>
        <taxon>Populus</taxon>
    </lineage>
</organism>
<evidence type="ECO:0000256" key="1">
    <source>
        <dbReference type="ARBA" id="ARBA00007737"/>
    </source>
</evidence>
<keyword evidence="5" id="KW-0119">Carbohydrate metabolism</keyword>
<dbReference type="AlphaFoldDB" id="B9IAF3"/>
<dbReference type="Pfam" id="PF10250">
    <property type="entry name" value="O-FucT"/>
    <property type="match status" value="1"/>
</dbReference>
<evidence type="ECO:0000256" key="6">
    <source>
        <dbReference type="ARBA" id="ARBA00030350"/>
    </source>
</evidence>
<keyword evidence="8" id="KW-1185">Reference proteome</keyword>
<evidence type="ECO:0000256" key="2">
    <source>
        <dbReference type="ARBA" id="ARBA00022676"/>
    </source>
</evidence>
<dbReference type="HOGENOM" id="CLU_2324651_0_0_1"/>
<keyword evidence="2" id="KW-0328">Glycosyltransferase</keyword>
<evidence type="ECO:0000256" key="4">
    <source>
        <dbReference type="ARBA" id="ARBA00023253"/>
    </source>
</evidence>
<evidence type="ECO:0000313" key="7">
    <source>
        <dbReference type="EMBL" id="PNT05039.1"/>
    </source>
</evidence>
<reference evidence="7 8" key="1">
    <citation type="journal article" date="2006" name="Science">
        <title>The genome of black cottonwood, Populus trichocarpa (Torr. &amp; Gray).</title>
        <authorList>
            <person name="Tuskan G.A."/>
            <person name="Difazio S."/>
            <person name="Jansson S."/>
            <person name="Bohlmann J."/>
            <person name="Grigoriev I."/>
            <person name="Hellsten U."/>
            <person name="Putnam N."/>
            <person name="Ralph S."/>
            <person name="Rombauts S."/>
            <person name="Salamov A."/>
            <person name="Schein J."/>
            <person name="Sterck L."/>
            <person name="Aerts A."/>
            <person name="Bhalerao R.R."/>
            <person name="Bhalerao R.P."/>
            <person name="Blaudez D."/>
            <person name="Boerjan W."/>
            <person name="Brun A."/>
            <person name="Brunner A."/>
            <person name="Busov V."/>
            <person name="Campbell M."/>
            <person name="Carlson J."/>
            <person name="Chalot M."/>
            <person name="Chapman J."/>
            <person name="Chen G.L."/>
            <person name="Cooper D."/>
            <person name="Coutinho P.M."/>
            <person name="Couturier J."/>
            <person name="Covert S."/>
            <person name="Cronk Q."/>
            <person name="Cunningham R."/>
            <person name="Davis J."/>
            <person name="Degroeve S."/>
            <person name="Dejardin A."/>
            <person name="Depamphilis C."/>
            <person name="Detter J."/>
            <person name="Dirks B."/>
            <person name="Dubchak I."/>
            <person name="Duplessis S."/>
            <person name="Ehlting J."/>
            <person name="Ellis B."/>
            <person name="Gendler K."/>
            <person name="Goodstein D."/>
            <person name="Gribskov M."/>
            <person name="Grimwood J."/>
            <person name="Groover A."/>
            <person name="Gunter L."/>
            <person name="Hamberger B."/>
            <person name="Heinze B."/>
            <person name="Helariutta Y."/>
            <person name="Henrissat B."/>
            <person name="Holligan D."/>
            <person name="Holt R."/>
            <person name="Huang W."/>
            <person name="Islam-Faridi N."/>
            <person name="Jones S."/>
            <person name="Jones-Rhoades M."/>
            <person name="Jorgensen R."/>
            <person name="Joshi C."/>
            <person name="Kangasjarvi J."/>
            <person name="Karlsson J."/>
            <person name="Kelleher C."/>
            <person name="Kirkpatrick R."/>
            <person name="Kirst M."/>
            <person name="Kohler A."/>
            <person name="Kalluri U."/>
            <person name="Larimer F."/>
            <person name="Leebens-Mack J."/>
            <person name="Leple J.C."/>
            <person name="Locascio P."/>
            <person name="Lou Y."/>
            <person name="Lucas S."/>
            <person name="Martin F."/>
            <person name="Montanini B."/>
            <person name="Napoli C."/>
            <person name="Nelson D.R."/>
            <person name="Nelson C."/>
            <person name="Nieminen K."/>
            <person name="Nilsson O."/>
            <person name="Pereda V."/>
            <person name="Peter G."/>
            <person name="Philippe R."/>
            <person name="Pilate G."/>
            <person name="Poliakov A."/>
            <person name="Razumovskaya J."/>
            <person name="Richardson P."/>
            <person name="Rinaldi C."/>
            <person name="Ritland K."/>
            <person name="Rouze P."/>
            <person name="Ryaboy D."/>
            <person name="Schmutz J."/>
            <person name="Schrader J."/>
            <person name="Segerman B."/>
            <person name="Shin H."/>
            <person name="Siddiqui A."/>
            <person name="Sterky F."/>
            <person name="Terry A."/>
            <person name="Tsai C.J."/>
            <person name="Uberbacher E."/>
            <person name="Unneberg P."/>
            <person name="Vahala J."/>
            <person name="Wall K."/>
            <person name="Wessler S."/>
            <person name="Yang G."/>
            <person name="Yin T."/>
            <person name="Douglas C."/>
            <person name="Marra M."/>
            <person name="Sandberg G."/>
            <person name="Van de Peer Y."/>
            <person name="Rokhsar D."/>
        </authorList>
    </citation>
    <scope>NUCLEOTIDE SEQUENCE [LARGE SCALE GENOMIC DNA]</scope>
    <source>
        <strain evidence="8">cv. Nisqually</strain>
    </source>
</reference>
<keyword evidence="4" id="KW-0294">Fucose metabolism</keyword>
<sequence length="99" mass="11240">MQTSNPDKEHRQESEVYGGDETLASLKALFPNLHSKEALANKRELAPFSSSSSRMAAPDFIVCDEGDVFFYQQQWKLNMPQILAGQRWLSLFPVANTNY</sequence>
<dbReference type="STRING" id="3694.B9IAF3"/>
<dbReference type="GO" id="GO:0016757">
    <property type="term" value="F:glycosyltransferase activity"/>
    <property type="evidence" value="ECO:0007669"/>
    <property type="project" value="UniProtKB-KW"/>
</dbReference>
<evidence type="ECO:0000256" key="3">
    <source>
        <dbReference type="ARBA" id="ARBA00022679"/>
    </source>
</evidence>
<dbReference type="EMBL" id="CM009303">
    <property type="protein sequence ID" value="PNT05039.1"/>
    <property type="molecule type" value="Genomic_DNA"/>
</dbReference>
<dbReference type="GO" id="GO:0006004">
    <property type="term" value="P:fucose metabolic process"/>
    <property type="evidence" value="ECO:0007669"/>
    <property type="project" value="UniProtKB-KW"/>
</dbReference>